<name>A0A806K1U3_9BACT</name>
<evidence type="ECO:0000256" key="2">
    <source>
        <dbReference type="ARBA" id="ARBA00022448"/>
    </source>
</evidence>
<dbReference type="CDD" id="cd03257">
    <property type="entry name" value="ABC_NikE_OppD_transporters"/>
    <property type="match status" value="1"/>
</dbReference>
<dbReference type="PANTHER" id="PTHR43776:SF7">
    <property type="entry name" value="D,D-DIPEPTIDE TRANSPORT ATP-BINDING PROTEIN DDPF-RELATED"/>
    <property type="match status" value="1"/>
</dbReference>
<sequence length="228" mass="25487">MDNTVLLSLRNVSASYTTRQFGIFGKKIKKPVLKDINLELRKGEIFGLTGKSGCGKTTLARCILGLVDYEGEILLDGQKMETTSRQIQMVFQEPGASLNPTKKIGWLMEEPLVIHGIGTPLQRLQAIDEMLLRVGLDPSYKKRRVNELSGGQKQRVCIGRSLILEPRLLIADEAISSLDVSAGAQILNLFRELREKHGLDILFISHNKAATEYLCDRVAEMREGKIYC</sequence>
<organism evidence="6">
    <name type="scientific">uncultured bacterium contig00078</name>
    <dbReference type="NCBI Taxonomy" id="1181556"/>
    <lineage>
        <taxon>Bacteria</taxon>
        <taxon>environmental samples</taxon>
    </lineage>
</organism>
<accession>A0A806K1U3</accession>
<evidence type="ECO:0000256" key="1">
    <source>
        <dbReference type="ARBA" id="ARBA00005417"/>
    </source>
</evidence>
<dbReference type="GO" id="GO:0055085">
    <property type="term" value="P:transmembrane transport"/>
    <property type="evidence" value="ECO:0007669"/>
    <property type="project" value="UniProtKB-ARBA"/>
</dbReference>
<comment type="similarity">
    <text evidence="1">Belongs to the ABC transporter superfamily.</text>
</comment>
<dbReference type="AlphaFoldDB" id="A0A806K1U3"/>
<dbReference type="InterPro" id="IPR050319">
    <property type="entry name" value="ABC_transp_ATP-bind"/>
</dbReference>
<proteinExistence type="inferred from homology"/>
<protein>
    <submittedName>
        <fullName evidence="6">ABC transporter ATPase</fullName>
    </submittedName>
</protein>
<dbReference type="SMART" id="SM00382">
    <property type="entry name" value="AAA"/>
    <property type="match status" value="1"/>
</dbReference>
<evidence type="ECO:0000313" key="6">
    <source>
        <dbReference type="EMBL" id="AGS53912.1"/>
    </source>
</evidence>
<dbReference type="GO" id="GO:0016887">
    <property type="term" value="F:ATP hydrolysis activity"/>
    <property type="evidence" value="ECO:0007669"/>
    <property type="project" value="InterPro"/>
</dbReference>
<dbReference type="Gene3D" id="3.40.50.300">
    <property type="entry name" value="P-loop containing nucleotide triphosphate hydrolases"/>
    <property type="match status" value="1"/>
</dbReference>
<dbReference type="EMBL" id="JQ844260">
    <property type="protein sequence ID" value="AGS53912.1"/>
    <property type="molecule type" value="Genomic_DNA"/>
</dbReference>
<dbReference type="Pfam" id="PF00005">
    <property type="entry name" value="ABC_tran"/>
    <property type="match status" value="1"/>
</dbReference>
<dbReference type="InterPro" id="IPR017871">
    <property type="entry name" value="ABC_transporter-like_CS"/>
</dbReference>
<dbReference type="PROSITE" id="PS00211">
    <property type="entry name" value="ABC_TRANSPORTER_1"/>
    <property type="match status" value="1"/>
</dbReference>
<keyword evidence="4" id="KW-0067">ATP-binding</keyword>
<evidence type="ECO:0000256" key="4">
    <source>
        <dbReference type="ARBA" id="ARBA00022840"/>
    </source>
</evidence>
<dbReference type="InterPro" id="IPR027417">
    <property type="entry name" value="P-loop_NTPase"/>
</dbReference>
<keyword evidence="3" id="KW-0547">Nucleotide-binding</keyword>
<evidence type="ECO:0000259" key="5">
    <source>
        <dbReference type="SMART" id="SM00382"/>
    </source>
</evidence>
<keyword evidence="2" id="KW-0813">Transport</keyword>
<feature type="domain" description="AAA+ ATPase" evidence="5">
    <location>
        <begin position="42"/>
        <end position="225"/>
    </location>
</feature>
<dbReference type="PANTHER" id="PTHR43776">
    <property type="entry name" value="TRANSPORT ATP-BINDING PROTEIN"/>
    <property type="match status" value="1"/>
</dbReference>
<reference evidence="6" key="1">
    <citation type="submission" date="2012-03" db="EMBL/GenBank/DDBJ databases">
        <title>Functional metagenomics reveals considerable lignocellulase gene clusters in the gut microbiome of a wood-feeding higher termite.</title>
        <authorList>
            <person name="Liu N."/>
        </authorList>
    </citation>
    <scope>NUCLEOTIDE SEQUENCE</scope>
</reference>
<dbReference type="InterPro" id="IPR003439">
    <property type="entry name" value="ABC_transporter-like_ATP-bd"/>
</dbReference>
<dbReference type="GO" id="GO:0005524">
    <property type="term" value="F:ATP binding"/>
    <property type="evidence" value="ECO:0007669"/>
    <property type="project" value="UniProtKB-KW"/>
</dbReference>
<evidence type="ECO:0000256" key="3">
    <source>
        <dbReference type="ARBA" id="ARBA00022741"/>
    </source>
</evidence>
<dbReference type="SUPFAM" id="SSF52540">
    <property type="entry name" value="P-loop containing nucleoside triphosphate hydrolases"/>
    <property type="match status" value="1"/>
</dbReference>
<dbReference type="InterPro" id="IPR003593">
    <property type="entry name" value="AAA+_ATPase"/>
</dbReference>